<sequence length="336" mass="35916">MDGKLLSGKRRYMAADRSILQLLLIAIVVFIIMALLNPGKFLTLLNIESMAYQFPELGIISLGMMIAMLSGGIDLSIVSIANMASILMGLILTKMMPQNAANNQIVLFVAFALLISLLTGLISGLINGFLIAHVGIPAILATLGTSQILTGIAIVITKGYAVPGFPEIFLKIGNSKLFIFPIPFLVFLACAIVLFFLLQKSSFGIRLYLIGTNIKASVFSGIKVKSILMKSYALTGVLASIAGIVMTARTNSAKADYGSSYVLQAVLVAVLGGVNPAGGFGSVIGLSIAVLSLQFLSSGFNMLRFSNFATEFTWGMFLLLIMGINYFQNKRIKSSK</sequence>
<evidence type="ECO:0000256" key="4">
    <source>
        <dbReference type="ARBA" id="ARBA00022519"/>
    </source>
</evidence>
<evidence type="ECO:0000256" key="2">
    <source>
        <dbReference type="ARBA" id="ARBA00022448"/>
    </source>
</evidence>
<evidence type="ECO:0000256" key="8">
    <source>
        <dbReference type="SAM" id="Phobius"/>
    </source>
</evidence>
<keyword evidence="3" id="KW-1003">Cell membrane</keyword>
<keyword evidence="7 8" id="KW-0472">Membrane</keyword>
<evidence type="ECO:0000256" key="7">
    <source>
        <dbReference type="ARBA" id="ARBA00023136"/>
    </source>
</evidence>
<dbReference type="EMBL" id="FWDM01000019">
    <property type="protein sequence ID" value="SLM12813.1"/>
    <property type="molecule type" value="Genomic_DNA"/>
</dbReference>
<evidence type="ECO:0000256" key="1">
    <source>
        <dbReference type="ARBA" id="ARBA00004651"/>
    </source>
</evidence>
<feature type="transmembrane region" description="Helical" evidence="8">
    <location>
        <begin position="104"/>
        <end position="126"/>
    </location>
</feature>
<dbReference type="InterPro" id="IPR001851">
    <property type="entry name" value="ABC_transp_permease"/>
</dbReference>
<feature type="transmembrane region" description="Helical" evidence="8">
    <location>
        <begin position="260"/>
        <end position="293"/>
    </location>
</feature>
<dbReference type="PANTHER" id="PTHR32196">
    <property type="entry name" value="ABC TRANSPORTER PERMEASE PROTEIN YPHD-RELATED-RELATED"/>
    <property type="match status" value="1"/>
</dbReference>
<organism evidence="9">
    <name type="scientific">uncultured spirochete</name>
    <dbReference type="NCBI Taxonomy" id="156406"/>
    <lineage>
        <taxon>Bacteria</taxon>
        <taxon>Pseudomonadati</taxon>
        <taxon>Spirochaetota</taxon>
        <taxon>Spirochaetia</taxon>
        <taxon>Spirochaetales</taxon>
        <taxon>environmental samples</taxon>
    </lineage>
</organism>
<name>A0A3P3XIG3_9SPIR</name>
<dbReference type="AlphaFoldDB" id="A0A3P3XIG3"/>
<keyword evidence="2" id="KW-0813">Transport</keyword>
<feature type="transmembrane region" description="Helical" evidence="8">
    <location>
        <begin position="59"/>
        <end position="92"/>
    </location>
</feature>
<feature type="transmembrane region" description="Helical" evidence="8">
    <location>
        <begin position="132"/>
        <end position="156"/>
    </location>
</feature>
<gene>
    <name evidence="9" type="ORF">SPIROBIBN47_260057</name>
</gene>
<evidence type="ECO:0000256" key="5">
    <source>
        <dbReference type="ARBA" id="ARBA00022692"/>
    </source>
</evidence>
<evidence type="ECO:0000256" key="3">
    <source>
        <dbReference type="ARBA" id="ARBA00022475"/>
    </source>
</evidence>
<dbReference type="GO" id="GO:0005886">
    <property type="term" value="C:plasma membrane"/>
    <property type="evidence" value="ECO:0007669"/>
    <property type="project" value="UniProtKB-SubCell"/>
</dbReference>
<keyword evidence="6 8" id="KW-1133">Transmembrane helix</keyword>
<feature type="transmembrane region" description="Helical" evidence="8">
    <location>
        <begin position="227"/>
        <end position="248"/>
    </location>
</feature>
<keyword evidence="4" id="KW-0997">Cell inner membrane</keyword>
<dbReference type="PANTHER" id="PTHR32196:SF21">
    <property type="entry name" value="ABC TRANSPORTER PERMEASE PROTEIN YPHD-RELATED"/>
    <property type="match status" value="1"/>
</dbReference>
<evidence type="ECO:0000313" key="9">
    <source>
        <dbReference type="EMBL" id="SLM12813.1"/>
    </source>
</evidence>
<comment type="subcellular location">
    <subcellularLocation>
        <location evidence="1">Cell membrane</location>
        <topology evidence="1">Multi-pass membrane protein</topology>
    </subcellularLocation>
</comment>
<keyword evidence="5 8" id="KW-0812">Transmembrane</keyword>
<dbReference type="GO" id="GO:0022857">
    <property type="term" value="F:transmembrane transporter activity"/>
    <property type="evidence" value="ECO:0007669"/>
    <property type="project" value="InterPro"/>
</dbReference>
<feature type="transmembrane region" description="Helical" evidence="8">
    <location>
        <begin position="305"/>
        <end position="327"/>
    </location>
</feature>
<feature type="transmembrane region" description="Helical" evidence="8">
    <location>
        <begin position="20"/>
        <end position="39"/>
    </location>
</feature>
<dbReference type="Pfam" id="PF02653">
    <property type="entry name" value="BPD_transp_2"/>
    <property type="match status" value="1"/>
</dbReference>
<evidence type="ECO:0000256" key="6">
    <source>
        <dbReference type="ARBA" id="ARBA00022989"/>
    </source>
</evidence>
<reference evidence="9" key="1">
    <citation type="submission" date="2017-02" db="EMBL/GenBank/DDBJ databases">
        <authorList>
            <person name="Regsiter A."/>
            <person name="William W."/>
        </authorList>
    </citation>
    <scope>NUCLEOTIDE SEQUENCE</scope>
    <source>
        <strain evidence="9">Bib</strain>
    </source>
</reference>
<proteinExistence type="predicted"/>
<accession>A0A3P3XIG3</accession>
<protein>
    <submittedName>
        <fullName evidence="9">Sugar ABC transporter, membrane spanning protein (Sugar)</fullName>
    </submittedName>
</protein>
<feature type="transmembrane region" description="Helical" evidence="8">
    <location>
        <begin position="177"/>
        <end position="198"/>
    </location>
</feature>
<dbReference type="CDD" id="cd06579">
    <property type="entry name" value="TM_PBP1_transp_AraH_like"/>
    <property type="match status" value="1"/>
</dbReference>